<gene>
    <name evidence="2" type="ORF">ADL29_09015</name>
</gene>
<feature type="non-terminal residue" evidence="2">
    <location>
        <position position="70"/>
    </location>
</feature>
<protein>
    <recommendedName>
        <fullName evidence="4">Holin</fullName>
    </recommendedName>
</protein>
<organism evidence="2 3">
    <name type="scientific">Streptomyces chattanoogensis</name>
    <dbReference type="NCBI Taxonomy" id="66876"/>
    <lineage>
        <taxon>Bacteria</taxon>
        <taxon>Bacillati</taxon>
        <taxon>Actinomycetota</taxon>
        <taxon>Actinomycetes</taxon>
        <taxon>Kitasatosporales</taxon>
        <taxon>Streptomycetaceae</taxon>
        <taxon>Streptomyces</taxon>
    </lineage>
</organism>
<dbReference type="EMBL" id="LGKG01000058">
    <property type="protein sequence ID" value="KPC65044.1"/>
    <property type="molecule type" value="Genomic_DNA"/>
</dbReference>
<proteinExistence type="predicted"/>
<comment type="caution">
    <text evidence="2">The sequence shown here is derived from an EMBL/GenBank/DDBJ whole genome shotgun (WGS) entry which is preliminary data.</text>
</comment>
<evidence type="ECO:0000256" key="1">
    <source>
        <dbReference type="SAM" id="Phobius"/>
    </source>
</evidence>
<keyword evidence="1" id="KW-0472">Membrane</keyword>
<feature type="transmembrane region" description="Helical" evidence="1">
    <location>
        <begin position="21"/>
        <end position="37"/>
    </location>
</feature>
<keyword evidence="1" id="KW-1133">Transmembrane helix</keyword>
<name>A0A0N0XXW7_9ACTN</name>
<evidence type="ECO:0000313" key="3">
    <source>
        <dbReference type="Proteomes" id="UP000037982"/>
    </source>
</evidence>
<evidence type="ECO:0000313" key="2">
    <source>
        <dbReference type="EMBL" id="KPC65044.1"/>
    </source>
</evidence>
<sequence length="70" mass="6953">MTNHSTTPAPTVESKVKAASIASYLGLLALLAILNGVSDTNLVAGLPDVVEVLVAPIIPAAVALVAGYVA</sequence>
<feature type="transmembrane region" description="Helical" evidence="1">
    <location>
        <begin position="49"/>
        <end position="69"/>
    </location>
</feature>
<accession>A0A0N0XXW7</accession>
<keyword evidence="3" id="KW-1185">Reference proteome</keyword>
<dbReference type="AlphaFoldDB" id="A0A0N0XXW7"/>
<evidence type="ECO:0008006" key="4">
    <source>
        <dbReference type="Google" id="ProtNLM"/>
    </source>
</evidence>
<dbReference type="RefSeq" id="WP_053923171.1">
    <property type="nucleotide sequence ID" value="NZ_LGKG01000058.1"/>
</dbReference>
<keyword evidence="1" id="KW-0812">Transmembrane</keyword>
<dbReference type="Proteomes" id="UP000037982">
    <property type="component" value="Unassembled WGS sequence"/>
</dbReference>
<reference evidence="3" key="1">
    <citation type="submission" date="2015-07" db="EMBL/GenBank/DDBJ databases">
        <authorList>
            <person name="Ju K.-S."/>
            <person name="Doroghazi J.R."/>
            <person name="Metcalf W.W."/>
        </authorList>
    </citation>
    <scope>NUCLEOTIDE SEQUENCE [LARGE SCALE GENOMIC DNA]</scope>
    <source>
        <strain evidence="3">NRRL ISP-5002</strain>
    </source>
</reference>